<dbReference type="InterPro" id="IPR029064">
    <property type="entry name" value="Ribosomal_eL30-like_sf"/>
</dbReference>
<sequence length="279" mass="30411">MADSHGSAGPPIVNMQTVESMITSVTNKKVKSIVQLNKKAGLRRKEGIFIAEGIKMFLEAPLESVLEVYVSEGFHKVSQIEQKLKQCGYETVSEEVFSKISDTQTPQGILCVLGQSHYSLKDMLEGQEVPLFLIVEGLQDPGNLGTILRTGEGAGVSGVIMSKDTVDIYNPKTIRSTMGSIYRVPFFYADDIVQTVKALQKDGIKVYAAHLKGEKSYSRCDYTGGTAFLIGNEGNGLSEELSEAADNYIKIPMKGQVESLNAAVSASLLIYEAARQREN</sequence>
<dbReference type="Pfam" id="PF22435">
    <property type="entry name" value="MRM3-like_sub_bind"/>
    <property type="match status" value="1"/>
</dbReference>
<protein>
    <submittedName>
        <fullName evidence="5">TrmH family RNA methyltransferase</fullName>
    </submittedName>
</protein>
<feature type="domain" description="RNA 2-O ribose methyltransferase substrate binding" evidence="4">
    <location>
        <begin position="50"/>
        <end position="119"/>
    </location>
</feature>
<proteinExistence type="inferred from homology"/>
<dbReference type="InterPro" id="IPR001537">
    <property type="entry name" value="SpoU_MeTrfase"/>
</dbReference>
<accession>A0A4R1R6R0</accession>
<dbReference type="InterPro" id="IPR051259">
    <property type="entry name" value="rRNA_Methyltransferase"/>
</dbReference>
<evidence type="ECO:0000313" key="6">
    <source>
        <dbReference type="Proteomes" id="UP000295718"/>
    </source>
</evidence>
<comment type="similarity">
    <text evidence="1">Belongs to the class IV-like SAM-binding methyltransferase superfamily. RNA methyltransferase TrmH family.</text>
</comment>
<dbReference type="Gene3D" id="3.30.1330.30">
    <property type="match status" value="1"/>
</dbReference>
<dbReference type="PANTHER" id="PTHR43191:SF2">
    <property type="entry name" value="RRNA METHYLTRANSFERASE 3, MITOCHONDRIAL"/>
    <property type="match status" value="1"/>
</dbReference>
<reference evidence="5 6" key="1">
    <citation type="submission" date="2019-03" db="EMBL/GenBank/DDBJ databases">
        <title>Genomic Encyclopedia of Type Strains, Phase IV (KMG-IV): sequencing the most valuable type-strain genomes for metagenomic binning, comparative biology and taxonomic classification.</title>
        <authorList>
            <person name="Goeker M."/>
        </authorList>
    </citation>
    <scope>NUCLEOTIDE SEQUENCE [LARGE SCALE GENOMIC DNA]</scope>
    <source>
        <strain evidence="5 6">DSM 100556</strain>
    </source>
</reference>
<name>A0A4R1R6R0_9FIRM</name>
<dbReference type="GO" id="GO:0005737">
    <property type="term" value="C:cytoplasm"/>
    <property type="evidence" value="ECO:0007669"/>
    <property type="project" value="UniProtKB-ARBA"/>
</dbReference>
<dbReference type="SUPFAM" id="SSF55315">
    <property type="entry name" value="L30e-like"/>
    <property type="match status" value="1"/>
</dbReference>
<evidence type="ECO:0000256" key="3">
    <source>
        <dbReference type="ARBA" id="ARBA00022679"/>
    </source>
</evidence>
<keyword evidence="3 5" id="KW-0808">Transferase</keyword>
<evidence type="ECO:0000256" key="1">
    <source>
        <dbReference type="ARBA" id="ARBA00007228"/>
    </source>
</evidence>
<dbReference type="Gene3D" id="3.40.1280.10">
    <property type="match status" value="1"/>
</dbReference>
<evidence type="ECO:0000259" key="4">
    <source>
        <dbReference type="SMART" id="SM00967"/>
    </source>
</evidence>
<dbReference type="GO" id="GO:0006396">
    <property type="term" value="P:RNA processing"/>
    <property type="evidence" value="ECO:0007669"/>
    <property type="project" value="InterPro"/>
</dbReference>
<dbReference type="CDD" id="cd18095">
    <property type="entry name" value="SpoU-like_rRNA-MTase"/>
    <property type="match status" value="1"/>
</dbReference>
<dbReference type="InterPro" id="IPR029026">
    <property type="entry name" value="tRNA_m1G_MTases_N"/>
</dbReference>
<keyword evidence="6" id="KW-1185">Reference proteome</keyword>
<gene>
    <name evidence="5" type="ORF">EDD76_101316</name>
</gene>
<dbReference type="GO" id="GO:0032259">
    <property type="term" value="P:methylation"/>
    <property type="evidence" value="ECO:0007669"/>
    <property type="project" value="UniProtKB-KW"/>
</dbReference>
<dbReference type="GO" id="GO:0003723">
    <property type="term" value="F:RNA binding"/>
    <property type="evidence" value="ECO:0007669"/>
    <property type="project" value="InterPro"/>
</dbReference>
<dbReference type="STRING" id="1469948.GCA_000732725_02454"/>
<dbReference type="SUPFAM" id="SSF75217">
    <property type="entry name" value="alpha/beta knot"/>
    <property type="match status" value="1"/>
</dbReference>
<keyword evidence="2 5" id="KW-0489">Methyltransferase</keyword>
<dbReference type="SMART" id="SM00967">
    <property type="entry name" value="SpoU_sub_bind"/>
    <property type="match status" value="1"/>
</dbReference>
<dbReference type="InterPro" id="IPR029028">
    <property type="entry name" value="Alpha/beta_knot_MTases"/>
</dbReference>
<evidence type="ECO:0000256" key="2">
    <source>
        <dbReference type="ARBA" id="ARBA00022603"/>
    </source>
</evidence>
<dbReference type="InterPro" id="IPR053888">
    <property type="entry name" value="MRM3-like_sub_bind"/>
</dbReference>
<comment type="caution">
    <text evidence="5">The sequence shown here is derived from an EMBL/GenBank/DDBJ whole genome shotgun (WGS) entry which is preliminary data.</text>
</comment>
<evidence type="ECO:0000313" key="5">
    <source>
        <dbReference type="EMBL" id="TCL61218.1"/>
    </source>
</evidence>
<dbReference type="PANTHER" id="PTHR43191">
    <property type="entry name" value="RRNA METHYLTRANSFERASE 3"/>
    <property type="match status" value="1"/>
</dbReference>
<organism evidence="5 6">
    <name type="scientific">Kineothrix alysoides</name>
    <dbReference type="NCBI Taxonomy" id="1469948"/>
    <lineage>
        <taxon>Bacteria</taxon>
        <taxon>Bacillati</taxon>
        <taxon>Bacillota</taxon>
        <taxon>Clostridia</taxon>
        <taxon>Lachnospirales</taxon>
        <taxon>Lachnospiraceae</taxon>
        <taxon>Kineothrix</taxon>
    </lineage>
</organism>
<dbReference type="InterPro" id="IPR013123">
    <property type="entry name" value="SpoU_subst-bd"/>
</dbReference>
<dbReference type="EMBL" id="SLUO01000001">
    <property type="protein sequence ID" value="TCL61218.1"/>
    <property type="molecule type" value="Genomic_DNA"/>
</dbReference>
<dbReference type="AlphaFoldDB" id="A0A4R1R6R0"/>
<dbReference type="GO" id="GO:0008173">
    <property type="term" value="F:RNA methyltransferase activity"/>
    <property type="evidence" value="ECO:0007669"/>
    <property type="project" value="InterPro"/>
</dbReference>
<dbReference type="Pfam" id="PF00588">
    <property type="entry name" value="SpoU_methylase"/>
    <property type="match status" value="1"/>
</dbReference>
<dbReference type="Proteomes" id="UP000295718">
    <property type="component" value="Unassembled WGS sequence"/>
</dbReference>